<gene>
    <name evidence="2" type="ORF">CJU94_02820</name>
</gene>
<evidence type="ECO:0000259" key="1">
    <source>
        <dbReference type="Pfam" id="PF20148"/>
    </source>
</evidence>
<dbReference type="KEGG" id="parb:CJU94_02820"/>
<feature type="domain" description="DUF6531" evidence="1">
    <location>
        <begin position="98"/>
        <end position="176"/>
    </location>
</feature>
<organism evidence="2 3">
    <name type="scientific">Paraburkholderia aromaticivorans</name>
    <dbReference type="NCBI Taxonomy" id="2026199"/>
    <lineage>
        <taxon>Bacteria</taxon>
        <taxon>Pseudomonadati</taxon>
        <taxon>Pseudomonadota</taxon>
        <taxon>Betaproteobacteria</taxon>
        <taxon>Burkholderiales</taxon>
        <taxon>Burkholderiaceae</taxon>
        <taxon>Paraburkholderia</taxon>
    </lineage>
</organism>
<name>A0A248VE65_9BURK</name>
<protein>
    <recommendedName>
        <fullName evidence="1">DUF6531 domain-containing protein</fullName>
    </recommendedName>
</protein>
<keyword evidence="3" id="KW-1185">Reference proteome</keyword>
<accession>A0A248VE65</accession>
<dbReference type="EMBL" id="CP022989">
    <property type="protein sequence ID" value="ASV97192.1"/>
    <property type="molecule type" value="Genomic_DNA"/>
</dbReference>
<dbReference type="Proteomes" id="UP000215158">
    <property type="component" value="Chromosome 1"/>
</dbReference>
<sequence>MGTTMKNNGSTKGTAGVALRLLAAFTLLMGAFSANGVDCFALYSQSGATPGSRTCKLDVVSNTPGGMGNYACINDLALVDQWCNSTETLPDDTCPVADPVFAASGAVTLVEADFISGDELPVTFTRTYRSSVFLKTASSIGSMWFHSWQRQLNVTGAAGGSGNIVAYRANGEPLTFGLADGVWRTKSFSGLLLTRNAAGWALTDLVTENTETYSSQGVLLSEATKTGFIRALSYDGSGRLVAISQHG</sequence>
<dbReference type="AlphaFoldDB" id="A0A248VE65"/>
<dbReference type="InterPro" id="IPR045351">
    <property type="entry name" value="DUF6531"/>
</dbReference>
<reference evidence="2 3" key="1">
    <citation type="submission" date="2017-08" db="EMBL/GenBank/DDBJ databases">
        <title>Identification and genetic characteristics of simultaneous BTEX- and naphthalene-degrading Paraburkholderia sp. BN5 isolated from petroleum-contaminated soil.</title>
        <authorList>
            <person name="Lee Y."/>
            <person name="Jeon C.O."/>
        </authorList>
    </citation>
    <scope>NUCLEOTIDE SEQUENCE [LARGE SCALE GENOMIC DNA]</scope>
    <source>
        <strain evidence="2 3">BN5</strain>
    </source>
</reference>
<evidence type="ECO:0000313" key="3">
    <source>
        <dbReference type="Proteomes" id="UP000215158"/>
    </source>
</evidence>
<proteinExistence type="predicted"/>
<evidence type="ECO:0000313" key="2">
    <source>
        <dbReference type="EMBL" id="ASV97192.1"/>
    </source>
</evidence>
<dbReference type="Pfam" id="PF20148">
    <property type="entry name" value="DUF6531"/>
    <property type="match status" value="1"/>
</dbReference>